<dbReference type="AlphaFoldDB" id="A0A6C0D497"/>
<protein>
    <submittedName>
        <fullName evidence="2">Uncharacterized protein</fullName>
    </submittedName>
</protein>
<keyword evidence="1" id="KW-1133">Transmembrane helix</keyword>
<accession>A0A6C0D497</accession>
<name>A0A6C0D497_9ZZZZ</name>
<feature type="transmembrane region" description="Helical" evidence="1">
    <location>
        <begin position="95"/>
        <end position="116"/>
    </location>
</feature>
<dbReference type="EMBL" id="MN739531">
    <property type="protein sequence ID" value="QHT11202.1"/>
    <property type="molecule type" value="Genomic_DNA"/>
</dbReference>
<reference evidence="2" key="1">
    <citation type="journal article" date="2020" name="Nature">
        <title>Giant virus diversity and host interactions through global metagenomics.</title>
        <authorList>
            <person name="Schulz F."/>
            <person name="Roux S."/>
            <person name="Paez-Espino D."/>
            <person name="Jungbluth S."/>
            <person name="Walsh D.A."/>
            <person name="Denef V.J."/>
            <person name="McMahon K.D."/>
            <person name="Konstantinidis K.T."/>
            <person name="Eloe-Fadrosh E.A."/>
            <person name="Kyrpides N.C."/>
            <person name="Woyke T."/>
        </authorList>
    </citation>
    <scope>NUCLEOTIDE SEQUENCE</scope>
    <source>
        <strain evidence="2">GVMAG-M-3300023174-111</strain>
    </source>
</reference>
<proteinExistence type="predicted"/>
<feature type="transmembrane region" description="Helical" evidence="1">
    <location>
        <begin position="50"/>
        <end position="75"/>
    </location>
</feature>
<evidence type="ECO:0000256" key="1">
    <source>
        <dbReference type="SAM" id="Phobius"/>
    </source>
</evidence>
<keyword evidence="1" id="KW-0472">Membrane</keyword>
<organism evidence="2">
    <name type="scientific">viral metagenome</name>
    <dbReference type="NCBI Taxonomy" id="1070528"/>
    <lineage>
        <taxon>unclassified sequences</taxon>
        <taxon>metagenomes</taxon>
        <taxon>organismal metagenomes</taxon>
    </lineage>
</organism>
<evidence type="ECO:0000313" key="2">
    <source>
        <dbReference type="EMBL" id="QHT11202.1"/>
    </source>
</evidence>
<sequence>MTIAYALGVLGKSLFQIPIDRDAACNATIMSFGGSDSYLPMGQVIISYTFWYFIYCIIVNGFVIGNIGMIIFFSILTLSDMAWNKYNNCFPLQSILVALIVGAGLGLAAGAAIDAISDRKYLYFFNGITGKSSAIDSCSAPSKQKFKCNVTQGGIIP</sequence>
<keyword evidence="1" id="KW-0812">Transmembrane</keyword>